<dbReference type="AlphaFoldDB" id="A0A6B0S1T4"/>
<dbReference type="Proteomes" id="UP000322234">
    <property type="component" value="Unassembled WGS sequence"/>
</dbReference>
<name>A0A6B0S1T4_9CETA</name>
<gene>
    <name evidence="2" type="ORF">E5288_WYG007326</name>
</gene>
<organism evidence="2 3">
    <name type="scientific">Bos mutus</name>
    <name type="common">wild yak</name>
    <dbReference type="NCBI Taxonomy" id="72004"/>
    <lineage>
        <taxon>Eukaryota</taxon>
        <taxon>Metazoa</taxon>
        <taxon>Chordata</taxon>
        <taxon>Craniata</taxon>
        <taxon>Vertebrata</taxon>
        <taxon>Euteleostomi</taxon>
        <taxon>Mammalia</taxon>
        <taxon>Eutheria</taxon>
        <taxon>Laurasiatheria</taxon>
        <taxon>Artiodactyla</taxon>
        <taxon>Ruminantia</taxon>
        <taxon>Pecora</taxon>
        <taxon>Bovidae</taxon>
        <taxon>Bovinae</taxon>
        <taxon>Bos</taxon>
    </lineage>
</organism>
<evidence type="ECO:0000313" key="3">
    <source>
        <dbReference type="Proteomes" id="UP000322234"/>
    </source>
</evidence>
<evidence type="ECO:0000256" key="1">
    <source>
        <dbReference type="SAM" id="MobiDB-lite"/>
    </source>
</evidence>
<evidence type="ECO:0000313" key="2">
    <source>
        <dbReference type="EMBL" id="MXQ94244.1"/>
    </source>
</evidence>
<sequence>METNTCVSLSGTATENLRIQSALKGLGGDCDQQRGFPYPNESVMAAVSLTVATVMEKDTQVTGFSTELVRQSIATGFLCSLDRTRPQTHPTLWQPWGQGPLCFLFGFAPFCQDRDFVPRRHSPAHGISAFKATQETWAPETGPPKRSVSSQHPLL</sequence>
<comment type="caution">
    <text evidence="2">The sequence shown here is derived from an EMBL/GenBank/DDBJ whole genome shotgun (WGS) entry which is preliminary data.</text>
</comment>
<feature type="region of interest" description="Disordered" evidence="1">
    <location>
        <begin position="132"/>
        <end position="155"/>
    </location>
</feature>
<keyword evidence="3" id="KW-1185">Reference proteome</keyword>
<proteinExistence type="predicted"/>
<reference evidence="2" key="1">
    <citation type="submission" date="2019-10" db="EMBL/GenBank/DDBJ databases">
        <title>The sequence and de novo assembly of the wild yak genome.</title>
        <authorList>
            <person name="Liu Y."/>
        </authorList>
    </citation>
    <scope>NUCLEOTIDE SEQUENCE [LARGE SCALE GENOMIC DNA]</scope>
    <source>
        <strain evidence="2">WY2019</strain>
    </source>
</reference>
<accession>A0A6B0S1T4</accession>
<protein>
    <submittedName>
        <fullName evidence="2">Uncharacterized protein</fullName>
    </submittedName>
</protein>
<dbReference type="EMBL" id="VBQZ03000108">
    <property type="protein sequence ID" value="MXQ94244.1"/>
    <property type="molecule type" value="Genomic_DNA"/>
</dbReference>